<name>A0A7Y2E6B4_UNCEI</name>
<comment type="caution">
    <text evidence="1">The sequence shown here is derived from an EMBL/GenBank/DDBJ whole genome shotgun (WGS) entry which is preliminary data.</text>
</comment>
<accession>A0A7Y2E6B4</accession>
<reference evidence="1 2" key="1">
    <citation type="submission" date="2020-03" db="EMBL/GenBank/DDBJ databases">
        <title>Metabolic flexibility allows generalist bacteria to become dominant in a frequently disturbed ecosystem.</title>
        <authorList>
            <person name="Chen Y.-J."/>
            <person name="Leung P.M."/>
            <person name="Bay S.K."/>
            <person name="Hugenholtz P."/>
            <person name="Kessler A.J."/>
            <person name="Shelley G."/>
            <person name="Waite D.W."/>
            <person name="Cook P.L."/>
            <person name="Greening C."/>
        </authorList>
    </citation>
    <scope>NUCLEOTIDE SEQUENCE [LARGE SCALE GENOMIC DNA]</scope>
    <source>
        <strain evidence="1">SS_bin_28</strain>
    </source>
</reference>
<sequence length="62" mass="6865">MVSERNRQEFALEFFESLRTRTQAASGPPPLGLHLMMGPEAPIKIQNMVANIAPVEMVGRKA</sequence>
<organism evidence="1 2">
    <name type="scientific">Eiseniibacteriota bacterium</name>
    <dbReference type="NCBI Taxonomy" id="2212470"/>
    <lineage>
        <taxon>Bacteria</taxon>
        <taxon>Candidatus Eiseniibacteriota</taxon>
    </lineage>
</organism>
<dbReference type="AlphaFoldDB" id="A0A7Y2E6B4"/>
<protein>
    <submittedName>
        <fullName evidence="1">Uncharacterized protein</fullName>
    </submittedName>
</protein>
<gene>
    <name evidence="1" type="ORF">HKN21_01715</name>
</gene>
<proteinExistence type="predicted"/>
<evidence type="ECO:0000313" key="1">
    <source>
        <dbReference type="EMBL" id="NNF05455.1"/>
    </source>
</evidence>
<dbReference type="EMBL" id="JABDJR010000060">
    <property type="protein sequence ID" value="NNF05455.1"/>
    <property type="molecule type" value="Genomic_DNA"/>
</dbReference>
<dbReference type="Proteomes" id="UP000547674">
    <property type="component" value="Unassembled WGS sequence"/>
</dbReference>
<evidence type="ECO:0000313" key="2">
    <source>
        <dbReference type="Proteomes" id="UP000547674"/>
    </source>
</evidence>